<proteinExistence type="predicted"/>
<dbReference type="Proteomes" id="UP000784294">
    <property type="component" value="Unassembled WGS sequence"/>
</dbReference>
<feature type="compositionally biased region" description="Low complexity" evidence="3">
    <location>
        <begin position="65"/>
        <end position="86"/>
    </location>
</feature>
<keyword evidence="1 2" id="KW-0728">SH3 domain</keyword>
<dbReference type="GO" id="GO:0007274">
    <property type="term" value="P:neuromuscular synaptic transmission"/>
    <property type="evidence" value="ECO:0007669"/>
    <property type="project" value="TreeGrafter"/>
</dbReference>
<feature type="domain" description="SH3" evidence="4">
    <location>
        <begin position="99"/>
        <end position="187"/>
    </location>
</feature>
<organism evidence="5 6">
    <name type="scientific">Protopolystoma xenopodis</name>
    <dbReference type="NCBI Taxonomy" id="117903"/>
    <lineage>
        <taxon>Eukaryota</taxon>
        <taxon>Metazoa</taxon>
        <taxon>Spiralia</taxon>
        <taxon>Lophotrochozoa</taxon>
        <taxon>Platyhelminthes</taxon>
        <taxon>Monogenea</taxon>
        <taxon>Polyopisthocotylea</taxon>
        <taxon>Polystomatidea</taxon>
        <taxon>Polystomatidae</taxon>
        <taxon>Protopolystoma</taxon>
    </lineage>
</organism>
<evidence type="ECO:0000256" key="2">
    <source>
        <dbReference type="PROSITE-ProRule" id="PRU00192"/>
    </source>
</evidence>
<evidence type="ECO:0000313" key="6">
    <source>
        <dbReference type="Proteomes" id="UP000784294"/>
    </source>
</evidence>
<dbReference type="PROSITE" id="PS50002">
    <property type="entry name" value="SH3"/>
    <property type="match status" value="1"/>
</dbReference>
<reference evidence="5" key="1">
    <citation type="submission" date="2018-11" db="EMBL/GenBank/DDBJ databases">
        <authorList>
            <consortium name="Pathogen Informatics"/>
        </authorList>
    </citation>
    <scope>NUCLEOTIDE SEQUENCE</scope>
</reference>
<dbReference type="Gene3D" id="2.30.30.40">
    <property type="entry name" value="SH3 Domains"/>
    <property type="match status" value="1"/>
</dbReference>
<dbReference type="SMART" id="SM00326">
    <property type="entry name" value="SH3"/>
    <property type="match status" value="1"/>
</dbReference>
<accession>A0A3S5A0T7</accession>
<feature type="region of interest" description="Disordered" evidence="3">
    <location>
        <begin position="231"/>
        <end position="307"/>
    </location>
</feature>
<dbReference type="InterPro" id="IPR001452">
    <property type="entry name" value="SH3_domain"/>
</dbReference>
<gene>
    <name evidence="5" type="ORF">PXEA_LOCUS2350</name>
</gene>
<keyword evidence="6" id="KW-1185">Reference proteome</keyword>
<dbReference type="AlphaFoldDB" id="A0A3S5A0T7"/>
<dbReference type="InterPro" id="IPR040325">
    <property type="entry name" value="RIMBP1/2/3"/>
</dbReference>
<dbReference type="PANTHER" id="PTHR14234">
    <property type="entry name" value="RIM BINDING PROTEIN-RELATED"/>
    <property type="match status" value="1"/>
</dbReference>
<feature type="region of interest" description="Disordered" evidence="3">
    <location>
        <begin position="1"/>
        <end position="29"/>
    </location>
</feature>
<protein>
    <recommendedName>
        <fullName evidence="4">SH3 domain-containing protein</fullName>
    </recommendedName>
</protein>
<evidence type="ECO:0000256" key="1">
    <source>
        <dbReference type="ARBA" id="ARBA00022443"/>
    </source>
</evidence>
<comment type="caution">
    <text evidence="5">The sequence shown here is derived from an EMBL/GenBank/DDBJ whole genome shotgun (WGS) entry which is preliminary data.</text>
</comment>
<dbReference type="Pfam" id="PF14604">
    <property type="entry name" value="SH3_9"/>
    <property type="match status" value="1"/>
</dbReference>
<dbReference type="EMBL" id="CAAALY010005025">
    <property type="protein sequence ID" value="VEL08910.1"/>
    <property type="molecule type" value="Genomic_DNA"/>
</dbReference>
<evidence type="ECO:0000256" key="3">
    <source>
        <dbReference type="SAM" id="MobiDB-lite"/>
    </source>
</evidence>
<evidence type="ECO:0000313" key="5">
    <source>
        <dbReference type="EMBL" id="VEL08910.1"/>
    </source>
</evidence>
<dbReference type="InterPro" id="IPR036028">
    <property type="entry name" value="SH3-like_dom_sf"/>
</dbReference>
<feature type="region of interest" description="Disordered" evidence="3">
    <location>
        <begin position="50"/>
        <end position="97"/>
    </location>
</feature>
<dbReference type="PRINTS" id="PR00452">
    <property type="entry name" value="SH3DOMAIN"/>
</dbReference>
<dbReference type="PANTHER" id="PTHR14234:SF19">
    <property type="entry name" value="RIM-BINDING PROTEIN, ISOFORM F"/>
    <property type="match status" value="1"/>
</dbReference>
<name>A0A3S5A0T7_9PLAT</name>
<dbReference type="GO" id="GO:0045202">
    <property type="term" value="C:synapse"/>
    <property type="evidence" value="ECO:0007669"/>
    <property type="project" value="GOC"/>
</dbReference>
<evidence type="ECO:0000259" key="4">
    <source>
        <dbReference type="PROSITE" id="PS50002"/>
    </source>
</evidence>
<dbReference type="OrthoDB" id="4158657at2759"/>
<dbReference type="SUPFAM" id="SSF50044">
    <property type="entry name" value="SH3-domain"/>
    <property type="match status" value="1"/>
</dbReference>
<sequence length="307" mass="33620">MAPSGPGVRMVYPGGPVTSGQPPRPDVPHAASLATDILPNGYQQQLVNQQMSQIKQDQHFHHHQQIQQNQQQHQPQKSFQQSQQAQMTGASGSALDRRNQVRRMIALHDYDPHVLSPNVDVEQAGLPIHFHFIQLHHFIVLQAELAFRAGDVILVHGEMDEDGFYTGETVTGQRGLVPSNFLQELPKQQSREQTYPQHCLQQQPEPQLQQIRPLLQQPDTQARGSIVAATRDIRNRPVGPRGPPATGYQSTGKSVRPVAPQIVGARPQARTGQSGGPRGMTQTDGGANAGTAHSQGARGSRTRPSVT</sequence>